<evidence type="ECO:0000313" key="2">
    <source>
        <dbReference type="EMBL" id="KAJ3833018.1"/>
    </source>
</evidence>
<feature type="region of interest" description="Disordered" evidence="1">
    <location>
        <begin position="63"/>
        <end position="114"/>
    </location>
</feature>
<name>A0AA38NYK4_9AGAR</name>
<reference evidence="2" key="1">
    <citation type="submission" date="2022-08" db="EMBL/GenBank/DDBJ databases">
        <authorList>
            <consortium name="DOE Joint Genome Institute"/>
            <person name="Min B."/>
            <person name="Riley R."/>
            <person name="Sierra-Patev S."/>
            <person name="Naranjo-Ortiz M."/>
            <person name="Looney B."/>
            <person name="Konkel Z."/>
            <person name="Slot J.C."/>
            <person name="Sakamoto Y."/>
            <person name="Steenwyk J.L."/>
            <person name="Rokas A."/>
            <person name="Carro J."/>
            <person name="Camarero S."/>
            <person name="Ferreira P."/>
            <person name="Molpeceres G."/>
            <person name="Ruiz-Duenas F.J."/>
            <person name="Serrano A."/>
            <person name="Henrissat B."/>
            <person name="Drula E."/>
            <person name="Hughes K.W."/>
            <person name="Mata J.L."/>
            <person name="Ishikawa N.K."/>
            <person name="Vargas-Isla R."/>
            <person name="Ushijima S."/>
            <person name="Smith C.A."/>
            <person name="Ahrendt S."/>
            <person name="Andreopoulos W."/>
            <person name="He G."/>
            <person name="Labutti K."/>
            <person name="Lipzen A."/>
            <person name="Ng V."/>
            <person name="Sandor L."/>
            <person name="Barry K."/>
            <person name="Martinez A.T."/>
            <person name="Xiao Y."/>
            <person name="Gibbons J.G."/>
            <person name="Terashima K."/>
            <person name="Hibbett D.S."/>
            <person name="Grigoriev I.V."/>
        </authorList>
    </citation>
    <scope>NUCLEOTIDE SEQUENCE</scope>
    <source>
        <strain evidence="2">TFB9207</strain>
    </source>
</reference>
<accession>A0AA38NYK4</accession>
<feature type="region of interest" description="Disordered" evidence="1">
    <location>
        <begin position="1"/>
        <end position="34"/>
    </location>
</feature>
<evidence type="ECO:0000256" key="1">
    <source>
        <dbReference type="SAM" id="MobiDB-lite"/>
    </source>
</evidence>
<comment type="caution">
    <text evidence="2">The sequence shown here is derived from an EMBL/GenBank/DDBJ whole genome shotgun (WGS) entry which is preliminary data.</text>
</comment>
<protein>
    <submittedName>
        <fullName evidence="2">Uncharacterized protein</fullName>
    </submittedName>
</protein>
<evidence type="ECO:0000313" key="3">
    <source>
        <dbReference type="Proteomes" id="UP001163846"/>
    </source>
</evidence>
<proteinExistence type="predicted"/>
<feature type="region of interest" description="Disordered" evidence="1">
    <location>
        <begin position="173"/>
        <end position="199"/>
    </location>
</feature>
<sequence length="277" mass="29506">MVPTSTRTSSTPQEKQTPAENSAASTPAAPKQSTVIHGVYFPGATKLIFEQQNEFNSVGGDMVVEEDESDSKTTTTQRAASPQRGYRPSSPSSYSSSSSSVPPGASSPISNPQWAPGTSISGQYFAGSTGLTFSGDNEFNSVKGTMMRTRRSKWHTAENDAGGNQDRIVDLSQKKQSNPGGSTNPSSPPPSPPPPPHTVPAMHCDGVHISGEFFTGASKGQFAGKNQFNTVGQNYYKTTYVDESQSIEGTFVSFALLLKYIVLSLPVAEELAELQIR</sequence>
<gene>
    <name evidence="2" type="ORF">F5878DRAFT_666029</name>
</gene>
<dbReference type="Proteomes" id="UP001163846">
    <property type="component" value="Unassembled WGS sequence"/>
</dbReference>
<organism evidence="2 3">
    <name type="scientific">Lentinula raphanica</name>
    <dbReference type="NCBI Taxonomy" id="153919"/>
    <lineage>
        <taxon>Eukaryota</taxon>
        <taxon>Fungi</taxon>
        <taxon>Dikarya</taxon>
        <taxon>Basidiomycota</taxon>
        <taxon>Agaricomycotina</taxon>
        <taxon>Agaricomycetes</taxon>
        <taxon>Agaricomycetidae</taxon>
        <taxon>Agaricales</taxon>
        <taxon>Marasmiineae</taxon>
        <taxon>Omphalotaceae</taxon>
        <taxon>Lentinula</taxon>
    </lineage>
</organism>
<feature type="compositionally biased region" description="Low complexity" evidence="1">
    <location>
        <begin position="88"/>
        <end position="110"/>
    </location>
</feature>
<dbReference type="EMBL" id="MU806792">
    <property type="protein sequence ID" value="KAJ3833018.1"/>
    <property type="molecule type" value="Genomic_DNA"/>
</dbReference>
<dbReference type="AlphaFoldDB" id="A0AA38NYK4"/>
<keyword evidence="3" id="KW-1185">Reference proteome</keyword>
<feature type="compositionally biased region" description="Pro residues" evidence="1">
    <location>
        <begin position="186"/>
        <end position="198"/>
    </location>
</feature>